<evidence type="ECO:0000313" key="1">
    <source>
        <dbReference type="EMBL" id="MPN01774.1"/>
    </source>
</evidence>
<accession>A0A645EM86</accession>
<proteinExistence type="predicted"/>
<reference evidence="1" key="1">
    <citation type="submission" date="2019-08" db="EMBL/GenBank/DDBJ databases">
        <authorList>
            <person name="Kucharzyk K."/>
            <person name="Murdoch R.W."/>
            <person name="Higgins S."/>
            <person name="Loffler F."/>
        </authorList>
    </citation>
    <scope>NUCLEOTIDE SEQUENCE</scope>
</reference>
<protein>
    <submittedName>
        <fullName evidence="1">Uncharacterized protein</fullName>
    </submittedName>
</protein>
<gene>
    <name evidence="1" type="ORF">SDC9_148986</name>
</gene>
<organism evidence="1">
    <name type="scientific">bioreactor metagenome</name>
    <dbReference type="NCBI Taxonomy" id="1076179"/>
    <lineage>
        <taxon>unclassified sequences</taxon>
        <taxon>metagenomes</taxon>
        <taxon>ecological metagenomes</taxon>
    </lineage>
</organism>
<dbReference type="EMBL" id="VSSQ01047759">
    <property type="protein sequence ID" value="MPN01774.1"/>
    <property type="molecule type" value="Genomic_DNA"/>
</dbReference>
<dbReference type="AlphaFoldDB" id="A0A645EM86"/>
<name>A0A645EM86_9ZZZZ</name>
<comment type="caution">
    <text evidence="1">The sequence shown here is derived from an EMBL/GenBank/DDBJ whole genome shotgun (WGS) entry which is preliminary data.</text>
</comment>
<sequence length="165" mass="18873">MAGVGLYVAVNRDDRPIVLRFIQGDDAQRENSVGDQRLTIRQDHNVAGGIKSRGKRIVRHGFLCPVRVTLDDMVWCRVHDAGVRLIIDYLHMLHIGYRQFPHQGHGTVPQAVSIQQARVIGKKRRHVLILLINHQKDISFLVWRGIGNALSRYFLPLPRHQVKAQ</sequence>